<protein>
    <submittedName>
        <fullName evidence="2">Class I SAM-dependent methyltransferase</fullName>
        <ecNumber evidence="2">2.1.-.-</ecNumber>
    </submittedName>
</protein>
<dbReference type="Pfam" id="PF08241">
    <property type="entry name" value="Methyltransf_11"/>
    <property type="match status" value="1"/>
</dbReference>
<evidence type="ECO:0000313" key="2">
    <source>
        <dbReference type="EMBL" id="WZJ20560.1"/>
    </source>
</evidence>
<dbReference type="InterPro" id="IPR050508">
    <property type="entry name" value="Methyltransf_Superfamily"/>
</dbReference>
<dbReference type="EMBL" id="CP151406">
    <property type="protein sequence ID" value="WZJ20560.1"/>
    <property type="molecule type" value="Genomic_DNA"/>
</dbReference>
<sequence>MLIANPAESPLVNEVKLMLETLPFDGARVLELGCGRAEKTRLLAETGRVREIVATEVDVIQHTKNLQTADLPMVRFAHGGAEAIPAADASVDIVLMFKSLHHVPVPLMDQALTEIARVLRPGGVAWISEPVYAGDLNEVFRLFHDEKTVREEAFAAVCRAVERGPLRLQQQLFFNTRSFFTDFAEFDARMIRVTHNDHKLSPALYAAVRERFDSFMTPTGATFINPQRVDLLIKG</sequence>
<evidence type="ECO:0000259" key="1">
    <source>
        <dbReference type="Pfam" id="PF08241"/>
    </source>
</evidence>
<dbReference type="SUPFAM" id="SSF53335">
    <property type="entry name" value="S-adenosyl-L-methionine-dependent methyltransferases"/>
    <property type="match status" value="1"/>
</dbReference>
<feature type="domain" description="Methyltransferase type 11" evidence="1">
    <location>
        <begin position="30"/>
        <end position="126"/>
    </location>
</feature>
<keyword evidence="2" id="KW-0808">Transferase</keyword>
<dbReference type="InterPro" id="IPR029063">
    <property type="entry name" value="SAM-dependent_MTases_sf"/>
</dbReference>
<dbReference type="Proteomes" id="UP001479520">
    <property type="component" value="Chromosome"/>
</dbReference>
<dbReference type="CDD" id="cd02440">
    <property type="entry name" value="AdoMet_MTases"/>
    <property type="match status" value="1"/>
</dbReference>
<keyword evidence="2" id="KW-0489">Methyltransferase</keyword>
<organism evidence="2 3">
    <name type="scientific">Azonexus hydrophilus</name>
    <dbReference type="NCBI Taxonomy" id="418702"/>
    <lineage>
        <taxon>Bacteria</taxon>
        <taxon>Pseudomonadati</taxon>
        <taxon>Pseudomonadota</taxon>
        <taxon>Betaproteobacteria</taxon>
        <taxon>Rhodocyclales</taxon>
        <taxon>Azonexaceae</taxon>
        <taxon>Azonexus</taxon>
    </lineage>
</organism>
<proteinExistence type="predicted"/>
<evidence type="ECO:0000313" key="3">
    <source>
        <dbReference type="Proteomes" id="UP001479520"/>
    </source>
</evidence>
<reference evidence="2 3" key="1">
    <citation type="submission" date="2024-04" db="EMBL/GenBank/DDBJ databases">
        <title>Dissimilatory iodate-reducing microorganisms contribute to the enrichment of iodine in groundwater.</title>
        <authorList>
            <person name="Jiang Z."/>
        </authorList>
    </citation>
    <scope>NUCLEOTIDE SEQUENCE [LARGE SCALE GENOMIC DNA]</scope>
    <source>
        <strain evidence="2 3">NCP973</strain>
    </source>
</reference>
<dbReference type="InterPro" id="IPR013216">
    <property type="entry name" value="Methyltransf_11"/>
</dbReference>
<accession>A0ABZ2XD51</accession>
<dbReference type="PANTHER" id="PTHR42912">
    <property type="entry name" value="METHYLTRANSFERASE"/>
    <property type="match status" value="1"/>
</dbReference>
<dbReference type="GO" id="GO:0032259">
    <property type="term" value="P:methylation"/>
    <property type="evidence" value="ECO:0007669"/>
    <property type="project" value="UniProtKB-KW"/>
</dbReference>
<name>A0ABZ2XD51_9RHOO</name>
<dbReference type="PANTHER" id="PTHR42912:SF93">
    <property type="entry name" value="N6-ADENOSINE-METHYLTRANSFERASE TMT1A"/>
    <property type="match status" value="1"/>
</dbReference>
<dbReference type="RefSeq" id="WP_341743235.1">
    <property type="nucleotide sequence ID" value="NZ_CP151406.1"/>
</dbReference>
<keyword evidence="3" id="KW-1185">Reference proteome</keyword>
<dbReference type="GO" id="GO:0008168">
    <property type="term" value="F:methyltransferase activity"/>
    <property type="evidence" value="ECO:0007669"/>
    <property type="project" value="UniProtKB-KW"/>
</dbReference>
<dbReference type="EC" id="2.1.-.-" evidence="2"/>
<dbReference type="Gene3D" id="3.40.50.150">
    <property type="entry name" value="Vaccinia Virus protein VP39"/>
    <property type="match status" value="1"/>
</dbReference>
<gene>
    <name evidence="2" type="ORF">AADV58_11405</name>
</gene>